<reference evidence="9" key="2">
    <citation type="submission" date="2008-08" db="EMBL/GenBank/DDBJ databases">
        <authorList>
            <consortium name="Diatom Consortium"/>
            <person name="Grigoriev I."/>
            <person name="Grimwood J."/>
            <person name="Kuo A."/>
            <person name="Otillar R.P."/>
            <person name="Salamov A."/>
            <person name="Detter J.C."/>
            <person name="Lindquist E."/>
            <person name="Shapiro H."/>
            <person name="Lucas S."/>
            <person name="Glavina del Rio T."/>
            <person name="Pitluck S."/>
            <person name="Rokhsar D."/>
            <person name="Bowler C."/>
        </authorList>
    </citation>
    <scope>GENOME REANNOTATION</scope>
    <source>
        <strain evidence="9">CCAP 1055/1</strain>
    </source>
</reference>
<organism evidence="8 9">
    <name type="scientific">Phaeodactylum tricornutum (strain CCAP 1055/1)</name>
    <dbReference type="NCBI Taxonomy" id="556484"/>
    <lineage>
        <taxon>Eukaryota</taxon>
        <taxon>Sar</taxon>
        <taxon>Stramenopiles</taxon>
        <taxon>Ochrophyta</taxon>
        <taxon>Bacillariophyta</taxon>
        <taxon>Bacillariophyceae</taxon>
        <taxon>Bacillariophycidae</taxon>
        <taxon>Naviculales</taxon>
        <taxon>Phaeodactylaceae</taxon>
        <taxon>Phaeodactylum</taxon>
    </lineage>
</organism>
<dbReference type="InterPro" id="IPR012341">
    <property type="entry name" value="6hp_glycosidase-like_sf"/>
</dbReference>
<dbReference type="Proteomes" id="UP000000759">
    <property type="component" value="Chromosome 16"/>
</dbReference>
<evidence type="ECO:0000256" key="4">
    <source>
        <dbReference type="ARBA" id="ARBA00023180"/>
    </source>
</evidence>
<dbReference type="KEGG" id="pti:PHATRDRAFT_52346"/>
<gene>
    <name evidence="8" type="ORF">PHATRDRAFT_52346</name>
</gene>
<feature type="active site" description="Proton donor" evidence="5">
    <location>
        <position position="368"/>
    </location>
</feature>
<evidence type="ECO:0000256" key="3">
    <source>
        <dbReference type="ARBA" id="ARBA00022824"/>
    </source>
</evidence>
<dbReference type="PANTHER" id="PTHR45679">
    <property type="entry name" value="ER DEGRADATION-ENHANCING ALPHA-MANNOSIDASE-LIKE PROTEIN 2"/>
    <property type="match status" value="1"/>
</dbReference>
<keyword evidence="7 8" id="KW-0378">Hydrolase</keyword>
<evidence type="ECO:0000313" key="9">
    <source>
        <dbReference type="Proteomes" id="UP000000759"/>
    </source>
</evidence>
<comment type="cofactor">
    <cofactor evidence="6">
        <name>Ca(2+)</name>
        <dbReference type="ChEBI" id="CHEBI:29108"/>
    </cofactor>
</comment>
<proteinExistence type="inferred from homology"/>
<dbReference type="EC" id="3.2.1.-" evidence="7"/>
<accession>B7G5X5</accession>
<evidence type="ECO:0000256" key="2">
    <source>
        <dbReference type="ARBA" id="ARBA00007658"/>
    </source>
</evidence>
<dbReference type="SUPFAM" id="SSF48225">
    <property type="entry name" value="Seven-hairpin glycosidases"/>
    <property type="match status" value="1"/>
</dbReference>
<feature type="active site" description="Proton donor" evidence="5">
    <location>
        <position position="121"/>
    </location>
</feature>
<keyword evidence="6" id="KW-0479">Metal-binding</keyword>
<reference evidence="8 9" key="1">
    <citation type="journal article" date="2008" name="Nature">
        <title>The Phaeodactylum genome reveals the evolutionary history of diatom genomes.</title>
        <authorList>
            <person name="Bowler C."/>
            <person name="Allen A.E."/>
            <person name="Badger J.H."/>
            <person name="Grimwood J."/>
            <person name="Jabbari K."/>
            <person name="Kuo A."/>
            <person name="Maheswari U."/>
            <person name="Martens C."/>
            <person name="Maumus F."/>
            <person name="Otillar R.P."/>
            <person name="Rayko E."/>
            <person name="Salamov A."/>
            <person name="Vandepoele K."/>
            <person name="Beszteri B."/>
            <person name="Gruber A."/>
            <person name="Heijde M."/>
            <person name="Katinka M."/>
            <person name="Mock T."/>
            <person name="Valentin K."/>
            <person name="Verret F."/>
            <person name="Berges J.A."/>
            <person name="Brownlee C."/>
            <person name="Cadoret J.P."/>
            <person name="Chiovitti A."/>
            <person name="Choi C.J."/>
            <person name="Coesel S."/>
            <person name="De Martino A."/>
            <person name="Detter J.C."/>
            <person name="Durkin C."/>
            <person name="Falciatore A."/>
            <person name="Fournet J."/>
            <person name="Haruta M."/>
            <person name="Huysman M.J."/>
            <person name="Jenkins B.D."/>
            <person name="Jiroutova K."/>
            <person name="Jorgensen R.E."/>
            <person name="Joubert Y."/>
            <person name="Kaplan A."/>
            <person name="Kroger N."/>
            <person name="Kroth P.G."/>
            <person name="La Roche J."/>
            <person name="Lindquist E."/>
            <person name="Lommer M."/>
            <person name="Martin-Jezequel V."/>
            <person name="Lopez P.J."/>
            <person name="Lucas S."/>
            <person name="Mangogna M."/>
            <person name="McGinnis K."/>
            <person name="Medlin L.K."/>
            <person name="Montsant A."/>
            <person name="Oudot-Le Secq M.P."/>
            <person name="Napoli C."/>
            <person name="Obornik M."/>
            <person name="Parker M.S."/>
            <person name="Petit J.L."/>
            <person name="Porcel B.M."/>
            <person name="Poulsen N."/>
            <person name="Robison M."/>
            <person name="Rychlewski L."/>
            <person name="Rynearson T.A."/>
            <person name="Schmutz J."/>
            <person name="Shapiro H."/>
            <person name="Siaut M."/>
            <person name="Stanley M."/>
            <person name="Sussman M.R."/>
            <person name="Taylor A.R."/>
            <person name="Vardi A."/>
            <person name="von Dassow P."/>
            <person name="Vyverman W."/>
            <person name="Willis A."/>
            <person name="Wyrwicz L.S."/>
            <person name="Rokhsar D.S."/>
            <person name="Weissenbach J."/>
            <person name="Armbrust E.V."/>
            <person name="Green B.R."/>
            <person name="Van de Peer Y."/>
            <person name="Grigoriev I.V."/>
        </authorList>
    </citation>
    <scope>NUCLEOTIDE SEQUENCE [LARGE SCALE GENOMIC DNA]</scope>
    <source>
        <strain evidence="8 9">CCAP 1055/1</strain>
    </source>
</reference>
<dbReference type="PRINTS" id="PR00747">
    <property type="entry name" value="GLYHDRLASE47"/>
</dbReference>
<keyword evidence="9" id="KW-1185">Reference proteome</keyword>
<feature type="active site" evidence="5">
    <location>
        <position position="392"/>
    </location>
</feature>
<dbReference type="InterPro" id="IPR044674">
    <property type="entry name" value="EDEM1/2/3"/>
</dbReference>
<evidence type="ECO:0000313" key="8">
    <source>
        <dbReference type="EMBL" id="EEC45766.1"/>
    </source>
</evidence>
<dbReference type="PaxDb" id="2850-Phatr52346"/>
<dbReference type="STRING" id="556484.B7G5X5"/>
<keyword evidence="6" id="KW-0106">Calcium</keyword>
<comment type="subcellular location">
    <subcellularLocation>
        <location evidence="1">Endoplasmic reticulum</location>
    </subcellularLocation>
</comment>
<dbReference type="EMBL" id="CM000618">
    <property type="protein sequence ID" value="EEC45766.1"/>
    <property type="molecule type" value="Genomic_DNA"/>
</dbReference>
<keyword evidence="4" id="KW-0325">Glycoprotein</keyword>
<dbReference type="PANTHER" id="PTHR45679:SF6">
    <property type="entry name" value="ER DEGRADATION-ENHANCING ALPHA-MANNOSIDASE-LIKE PROTEIN 2"/>
    <property type="match status" value="1"/>
</dbReference>
<dbReference type="GO" id="GO:0044322">
    <property type="term" value="C:endoplasmic reticulum quality control compartment"/>
    <property type="evidence" value="ECO:0007669"/>
    <property type="project" value="GOC"/>
</dbReference>
<dbReference type="InParanoid" id="B7G5X5"/>
<protein>
    <recommendedName>
        <fullName evidence="7">alpha-1,2-Mannosidase</fullName>
        <ecNumber evidence="7">3.2.1.-</ecNumber>
    </recommendedName>
</protein>
<evidence type="ECO:0000256" key="7">
    <source>
        <dbReference type="RuleBase" id="RU361193"/>
    </source>
</evidence>
<keyword evidence="7 8" id="KW-0326">Glycosidase</keyword>
<evidence type="ECO:0000256" key="5">
    <source>
        <dbReference type="PIRSR" id="PIRSR601382-1"/>
    </source>
</evidence>
<comment type="similarity">
    <text evidence="2 7">Belongs to the glycosyl hydrolase 47 family.</text>
</comment>
<feature type="binding site" evidence="6">
    <location>
        <position position="501"/>
    </location>
    <ligand>
        <name>Ca(2+)</name>
        <dbReference type="ChEBI" id="CHEBI:29108"/>
    </ligand>
</feature>
<dbReference type="OrthoDB" id="8118055at2759"/>
<dbReference type="Gene3D" id="1.50.10.10">
    <property type="match status" value="1"/>
</dbReference>
<dbReference type="eggNOG" id="KOG2429">
    <property type="taxonomic scope" value="Eukaryota"/>
</dbReference>
<sequence length="509" mass="56789">MGGRPRRRTTPVDRVSSRHAALPIFPPSLREANRDTVREAFTHAYDAYMYHAFPAGELHPLTCTPGSFDLVRLPALTLVDSLDMLLLMDNTTEFARSVERLRQLHTATPLFRVDRNVSVFETNIRVLGGLFTAATSSSSTTTASTFQSQPHNGTKYWRYDGCLLEWALDLGNRLLPAFQTKTGIPYGTVNLLYGVPPGETPVASLAGGGTLSLEFTLLSRLTGDDRFEAVGKRATRGLFALRNRRTDLLGKHVDVQKGVWTETLSGIGSNSDSFLEYLLKHYILFPEDGDFWILFVAAYSGVFRHLRVGEWYVDADMNRAAGGGARHVLESLMAFYPGLQTLLGELVPAAQSLNSMFLVREWLGFLPERFHFGSWRLDGGMSGAGKHPLRPELLESCYLLHKATQQVGSDNNATGTSSGWLWAADWALRKLSAARTECGYASIKELRTFTSGTTDGSSHGVRLSNEMPSFFLSETLKYLYLIFDEDNILHRDKDREWVFTTEAHPIHHV</sequence>
<dbReference type="GO" id="GO:0005509">
    <property type="term" value="F:calcium ion binding"/>
    <property type="evidence" value="ECO:0007669"/>
    <property type="project" value="InterPro"/>
</dbReference>
<dbReference type="GeneID" id="7203432"/>
<evidence type="ECO:0000256" key="6">
    <source>
        <dbReference type="PIRSR" id="PIRSR601382-2"/>
    </source>
</evidence>
<dbReference type="GO" id="GO:0005975">
    <property type="term" value="P:carbohydrate metabolic process"/>
    <property type="evidence" value="ECO:0007669"/>
    <property type="project" value="InterPro"/>
</dbReference>
<dbReference type="InterPro" id="IPR001382">
    <property type="entry name" value="Glyco_hydro_47"/>
</dbReference>
<name>B7G5X5_PHATC</name>
<evidence type="ECO:0000256" key="1">
    <source>
        <dbReference type="ARBA" id="ARBA00004240"/>
    </source>
</evidence>
<dbReference type="GO" id="GO:0004571">
    <property type="term" value="F:mannosyl-oligosaccharide 1,2-alpha-mannosidase activity"/>
    <property type="evidence" value="ECO:0007669"/>
    <property type="project" value="InterPro"/>
</dbReference>
<dbReference type="AlphaFoldDB" id="B7G5X5"/>
<keyword evidence="3" id="KW-0256">Endoplasmic reticulum</keyword>
<dbReference type="Pfam" id="PF01532">
    <property type="entry name" value="Glyco_hydro_47"/>
    <property type="match status" value="1"/>
</dbReference>
<dbReference type="GO" id="GO:1904380">
    <property type="term" value="P:endoplasmic reticulum mannose trimming"/>
    <property type="evidence" value="ECO:0007669"/>
    <property type="project" value="InterPro"/>
</dbReference>
<dbReference type="GO" id="GO:0016020">
    <property type="term" value="C:membrane"/>
    <property type="evidence" value="ECO:0007669"/>
    <property type="project" value="InterPro"/>
</dbReference>
<dbReference type="RefSeq" id="XP_002182479.1">
    <property type="nucleotide sequence ID" value="XM_002182443.1"/>
</dbReference>
<feature type="non-terminal residue" evidence="8">
    <location>
        <position position="509"/>
    </location>
</feature>
<dbReference type="InterPro" id="IPR036026">
    <property type="entry name" value="Seven-hairpin_glycosidases"/>
</dbReference>
<feature type="active site" evidence="5">
    <location>
        <position position="272"/>
    </location>
</feature>